<proteinExistence type="predicted"/>
<accession>A0A2R6NET4</accession>
<dbReference type="Proteomes" id="UP000186601">
    <property type="component" value="Unassembled WGS sequence"/>
</dbReference>
<organism evidence="1 2">
    <name type="scientific">Hermanssonia centrifuga</name>
    <dbReference type="NCBI Taxonomy" id="98765"/>
    <lineage>
        <taxon>Eukaryota</taxon>
        <taxon>Fungi</taxon>
        <taxon>Dikarya</taxon>
        <taxon>Basidiomycota</taxon>
        <taxon>Agaricomycotina</taxon>
        <taxon>Agaricomycetes</taxon>
        <taxon>Polyporales</taxon>
        <taxon>Meruliaceae</taxon>
        <taxon>Hermanssonia</taxon>
    </lineage>
</organism>
<evidence type="ECO:0000313" key="1">
    <source>
        <dbReference type="EMBL" id="PSR70789.1"/>
    </source>
</evidence>
<protein>
    <submittedName>
        <fullName evidence="1">Uncharacterized protein</fullName>
    </submittedName>
</protein>
<comment type="caution">
    <text evidence="1">The sequence shown here is derived from an EMBL/GenBank/DDBJ whole genome shotgun (WGS) entry which is preliminary data.</text>
</comment>
<dbReference type="EMBL" id="MLYV02001321">
    <property type="protein sequence ID" value="PSR70789.1"/>
    <property type="molecule type" value="Genomic_DNA"/>
</dbReference>
<dbReference type="AlphaFoldDB" id="A0A2R6NET4"/>
<sequence>MRIPAFLAFLKSTSSVGQNIQTLILREGQRKDPYVNSPVLASLFPHLPCLHSLCLIDIAFRGAETPLPQLEPCHRIRSLSFRFKASESYTVQHVLDILGLFSHLDELRLSSDDPEGDKIIRVLDISKINICLQGSCQVASCRRTGERLHGHVGHTYPATICK</sequence>
<evidence type="ECO:0000313" key="2">
    <source>
        <dbReference type="Proteomes" id="UP000186601"/>
    </source>
</evidence>
<gene>
    <name evidence="1" type="ORF">PHLCEN_2v13332</name>
</gene>
<dbReference type="SUPFAM" id="SSF52047">
    <property type="entry name" value="RNI-like"/>
    <property type="match status" value="1"/>
</dbReference>
<name>A0A2R6NET4_9APHY</name>
<keyword evidence="2" id="KW-1185">Reference proteome</keyword>
<reference evidence="1 2" key="1">
    <citation type="submission" date="2018-02" db="EMBL/GenBank/DDBJ databases">
        <title>Genome sequence of the basidiomycete white-rot fungus Phlebia centrifuga.</title>
        <authorList>
            <person name="Granchi Z."/>
            <person name="Peng M."/>
            <person name="de Vries R.P."/>
            <person name="Hilden K."/>
            <person name="Makela M.R."/>
            <person name="Grigoriev I."/>
            <person name="Riley R."/>
        </authorList>
    </citation>
    <scope>NUCLEOTIDE SEQUENCE [LARGE SCALE GENOMIC DNA]</scope>
    <source>
        <strain evidence="1 2">FBCC195</strain>
    </source>
</reference>